<proteinExistence type="predicted"/>
<evidence type="ECO:0000256" key="1">
    <source>
        <dbReference type="SAM" id="MobiDB-lite"/>
    </source>
</evidence>
<feature type="transmembrane region" description="Helical" evidence="2">
    <location>
        <begin position="134"/>
        <end position="156"/>
    </location>
</feature>
<protein>
    <submittedName>
        <fullName evidence="3">Uncharacterized protein</fullName>
    </submittedName>
</protein>
<dbReference type="Proteomes" id="UP000275078">
    <property type="component" value="Unassembled WGS sequence"/>
</dbReference>
<name>A0A3N4I146_ASCIM</name>
<feature type="region of interest" description="Disordered" evidence="1">
    <location>
        <begin position="91"/>
        <end position="122"/>
    </location>
</feature>
<accession>A0A3N4I146</accession>
<feature type="compositionally biased region" description="Low complexity" evidence="1">
    <location>
        <begin position="95"/>
        <end position="104"/>
    </location>
</feature>
<evidence type="ECO:0000313" key="3">
    <source>
        <dbReference type="EMBL" id="RPA79719.1"/>
    </source>
</evidence>
<dbReference type="EMBL" id="ML119695">
    <property type="protein sequence ID" value="RPA79719.1"/>
    <property type="molecule type" value="Genomic_DNA"/>
</dbReference>
<gene>
    <name evidence="3" type="ORF">BJ508DRAFT_308027</name>
</gene>
<keyword evidence="2" id="KW-0812">Transmembrane</keyword>
<keyword evidence="2" id="KW-0472">Membrane</keyword>
<reference evidence="3 4" key="1">
    <citation type="journal article" date="2018" name="Nat. Ecol. Evol.">
        <title>Pezizomycetes genomes reveal the molecular basis of ectomycorrhizal truffle lifestyle.</title>
        <authorList>
            <person name="Murat C."/>
            <person name="Payen T."/>
            <person name="Noel B."/>
            <person name="Kuo A."/>
            <person name="Morin E."/>
            <person name="Chen J."/>
            <person name="Kohler A."/>
            <person name="Krizsan K."/>
            <person name="Balestrini R."/>
            <person name="Da Silva C."/>
            <person name="Montanini B."/>
            <person name="Hainaut M."/>
            <person name="Levati E."/>
            <person name="Barry K.W."/>
            <person name="Belfiori B."/>
            <person name="Cichocki N."/>
            <person name="Clum A."/>
            <person name="Dockter R.B."/>
            <person name="Fauchery L."/>
            <person name="Guy J."/>
            <person name="Iotti M."/>
            <person name="Le Tacon F."/>
            <person name="Lindquist E.A."/>
            <person name="Lipzen A."/>
            <person name="Malagnac F."/>
            <person name="Mello A."/>
            <person name="Molinier V."/>
            <person name="Miyauchi S."/>
            <person name="Poulain J."/>
            <person name="Riccioni C."/>
            <person name="Rubini A."/>
            <person name="Sitrit Y."/>
            <person name="Splivallo R."/>
            <person name="Traeger S."/>
            <person name="Wang M."/>
            <person name="Zifcakova L."/>
            <person name="Wipf D."/>
            <person name="Zambonelli A."/>
            <person name="Paolocci F."/>
            <person name="Nowrousian M."/>
            <person name="Ottonello S."/>
            <person name="Baldrian P."/>
            <person name="Spatafora J.W."/>
            <person name="Henrissat B."/>
            <person name="Nagy L.G."/>
            <person name="Aury J.M."/>
            <person name="Wincker P."/>
            <person name="Grigoriev I.V."/>
            <person name="Bonfante P."/>
            <person name="Martin F.M."/>
        </authorList>
    </citation>
    <scope>NUCLEOTIDE SEQUENCE [LARGE SCALE GENOMIC DNA]</scope>
    <source>
        <strain evidence="3 4">RN42</strain>
    </source>
</reference>
<evidence type="ECO:0000313" key="4">
    <source>
        <dbReference type="Proteomes" id="UP000275078"/>
    </source>
</evidence>
<sequence>MQLSGPRHSYIAPIQYASGHPASYFRHSPAVKLQWQNSVFPAQPTVGTTSKYMPASTVASNDDYLAESINFDSSFVLSLARDTSLQLEEGRLPVSSTASTSSKSNRGRKEASPLSRGPKRKYFDDGTTLSNNDIALLGLIALLVLGLIVGSGLYGWKIGANPGGLHGMRGVAGWFGNLVGRSKVLVA</sequence>
<evidence type="ECO:0000256" key="2">
    <source>
        <dbReference type="SAM" id="Phobius"/>
    </source>
</evidence>
<dbReference type="AlphaFoldDB" id="A0A3N4I146"/>
<keyword evidence="4" id="KW-1185">Reference proteome</keyword>
<organism evidence="3 4">
    <name type="scientific">Ascobolus immersus RN42</name>
    <dbReference type="NCBI Taxonomy" id="1160509"/>
    <lineage>
        <taxon>Eukaryota</taxon>
        <taxon>Fungi</taxon>
        <taxon>Dikarya</taxon>
        <taxon>Ascomycota</taxon>
        <taxon>Pezizomycotina</taxon>
        <taxon>Pezizomycetes</taxon>
        <taxon>Pezizales</taxon>
        <taxon>Ascobolaceae</taxon>
        <taxon>Ascobolus</taxon>
    </lineage>
</organism>
<keyword evidence="2" id="KW-1133">Transmembrane helix</keyword>